<dbReference type="PANTHER" id="PTHR35330">
    <property type="entry name" value="SIROHEME BIOSYNTHESIS PROTEIN MET8"/>
    <property type="match status" value="1"/>
</dbReference>
<dbReference type="STRING" id="1198449.ACAM_0937"/>
<dbReference type="GeneID" id="17111244"/>
<dbReference type="InterPro" id="IPR036291">
    <property type="entry name" value="NAD(P)-bd_dom_sf"/>
</dbReference>
<keyword evidence="3 6" id="KW-0560">Oxidoreductase</keyword>
<evidence type="ECO:0000256" key="1">
    <source>
        <dbReference type="ARBA" id="ARBA00005010"/>
    </source>
</evidence>
<evidence type="ECO:0000256" key="4">
    <source>
        <dbReference type="ARBA" id="ARBA00023027"/>
    </source>
</evidence>
<comment type="pathway">
    <text evidence="1">Porphyrin-containing compound metabolism; siroheme biosynthesis; sirohydrochlorin from precorrin-2: step 1/1.</text>
</comment>
<evidence type="ECO:0000256" key="2">
    <source>
        <dbReference type="ARBA" id="ARBA00012400"/>
    </source>
</evidence>
<dbReference type="InterPro" id="IPR028161">
    <property type="entry name" value="Met8-like"/>
</dbReference>
<sequence>MGYHPFVVRVRGARVLVVGGGGVGGRRALLLASKGAKVRVVSLEFSRELQQAAGRLGVELVEGGFDEARRHIPWASIVVVATPLTREAEEFVGHALEAGKLVNMAADHRLGNLVFPFAGEAGGLIVGVTSLGVSGLAARRALEKIVEMLESDREVECLLKTHGRVKRMLLESVGDPKVRMAIHASLWKDREYRRLCSEGRVEEAYRRAVEVARCVAGAGV</sequence>
<gene>
    <name evidence="6" type="primary">sirC</name>
    <name evidence="6" type="ORF">ACAM_0937</name>
</gene>
<dbReference type="RefSeq" id="WP_022541679.1">
    <property type="nucleotide sequence ID" value="NC_022521.1"/>
</dbReference>
<dbReference type="Proteomes" id="UP000016887">
    <property type="component" value="Chromosome"/>
</dbReference>
<accession>U3TDA3</accession>
<dbReference type="GO" id="GO:0004325">
    <property type="term" value="F:ferrochelatase activity"/>
    <property type="evidence" value="ECO:0007669"/>
    <property type="project" value="InterPro"/>
</dbReference>
<proteinExistence type="predicted"/>
<dbReference type="KEGG" id="acj:ACAM_0937"/>
<evidence type="ECO:0000313" key="7">
    <source>
        <dbReference type="Proteomes" id="UP000016887"/>
    </source>
</evidence>
<evidence type="ECO:0000256" key="3">
    <source>
        <dbReference type="ARBA" id="ARBA00023002"/>
    </source>
</evidence>
<keyword evidence="7" id="KW-1185">Reference proteome</keyword>
<keyword evidence="4" id="KW-0520">NAD</keyword>
<dbReference type="SUPFAM" id="SSF51735">
    <property type="entry name" value="NAD(P)-binding Rossmann-fold domains"/>
    <property type="match status" value="1"/>
</dbReference>
<evidence type="ECO:0000313" key="6">
    <source>
        <dbReference type="EMBL" id="BAN90406.1"/>
    </source>
</evidence>
<keyword evidence="5" id="KW-0627">Porphyrin biosynthesis</keyword>
<dbReference type="SUPFAM" id="SSF75615">
    <property type="entry name" value="Siroheme synthase middle domains-like"/>
    <property type="match status" value="1"/>
</dbReference>
<dbReference type="UniPathway" id="UPA00262">
    <property type="reaction ID" value="UER00222"/>
</dbReference>
<dbReference type="GO" id="GO:0043115">
    <property type="term" value="F:precorrin-2 dehydrogenase activity"/>
    <property type="evidence" value="ECO:0007669"/>
    <property type="project" value="UniProtKB-EC"/>
</dbReference>
<dbReference type="eggNOG" id="arCOG01044">
    <property type="taxonomic scope" value="Archaea"/>
</dbReference>
<dbReference type="Pfam" id="PF13241">
    <property type="entry name" value="NAD_binding_7"/>
    <property type="match status" value="1"/>
</dbReference>
<dbReference type="GO" id="GO:0019354">
    <property type="term" value="P:siroheme biosynthetic process"/>
    <property type="evidence" value="ECO:0007669"/>
    <property type="project" value="UniProtKB-UniPathway"/>
</dbReference>
<dbReference type="Gene3D" id="3.40.50.720">
    <property type="entry name" value="NAD(P)-binding Rossmann-like Domain"/>
    <property type="match status" value="1"/>
</dbReference>
<dbReference type="EMBL" id="AP012489">
    <property type="protein sequence ID" value="BAN90406.1"/>
    <property type="molecule type" value="Genomic_DNA"/>
</dbReference>
<reference evidence="6 7" key="1">
    <citation type="journal article" date="2013" name="Appl. Environ. Microbiol.">
        <title>Variation of the Virus-Related Elements within Syntenic Genomes of the Hyperthermophilic Archaeon Aeropyrum.</title>
        <authorList>
            <person name="Daifuku T."/>
            <person name="Yoshida T."/>
            <person name="Kitamura T."/>
            <person name="Kawaichi S."/>
            <person name="Inoue T."/>
            <person name="Nomura K."/>
            <person name="Yoshida Y."/>
            <person name="Kuno S."/>
            <person name="Sako Y."/>
        </authorList>
    </citation>
    <scope>NUCLEOTIDE SEQUENCE [LARGE SCALE GENOMIC DNA]</scope>
    <source>
        <strain evidence="6 7">SY1</strain>
    </source>
</reference>
<name>U3TDA3_9CREN</name>
<organism evidence="6 7">
    <name type="scientific">Aeropyrum camini SY1 = JCM 12091</name>
    <dbReference type="NCBI Taxonomy" id="1198449"/>
    <lineage>
        <taxon>Archaea</taxon>
        <taxon>Thermoproteota</taxon>
        <taxon>Thermoprotei</taxon>
        <taxon>Desulfurococcales</taxon>
        <taxon>Desulfurococcaceae</taxon>
        <taxon>Aeropyrum</taxon>
    </lineage>
</organism>
<dbReference type="EC" id="1.3.1.76" evidence="2"/>
<protein>
    <recommendedName>
        <fullName evidence="2">precorrin-2 dehydrogenase</fullName>
        <ecNumber evidence="2">1.3.1.76</ecNumber>
    </recommendedName>
</protein>
<dbReference type="AlphaFoldDB" id="U3TDA3"/>
<evidence type="ECO:0000256" key="5">
    <source>
        <dbReference type="ARBA" id="ARBA00023244"/>
    </source>
</evidence>
<dbReference type="PANTHER" id="PTHR35330:SF1">
    <property type="entry name" value="SIROHEME BIOSYNTHESIS PROTEIN MET8"/>
    <property type="match status" value="1"/>
</dbReference>